<accession>A0ACC3NB67</accession>
<reference evidence="1" key="1">
    <citation type="submission" date="2023-07" db="EMBL/GenBank/DDBJ databases">
        <title>Black Yeasts Isolated from many extreme environments.</title>
        <authorList>
            <person name="Coleine C."/>
            <person name="Stajich J.E."/>
            <person name="Selbmann L."/>
        </authorList>
    </citation>
    <scope>NUCLEOTIDE SEQUENCE</scope>
    <source>
        <strain evidence="1">CCFEE 5714</strain>
    </source>
</reference>
<keyword evidence="2" id="KW-1185">Reference proteome</keyword>
<gene>
    <name evidence="1" type="ORF">LTR37_008726</name>
</gene>
<dbReference type="EMBL" id="JAUTXU010000065">
    <property type="protein sequence ID" value="KAK3713041.1"/>
    <property type="molecule type" value="Genomic_DNA"/>
</dbReference>
<proteinExistence type="predicted"/>
<name>A0ACC3NB67_9PEZI</name>
<sequence>MPEHQEENTDQQQISSTGIMYTSSGPVDASVEVNAVNIKGRTALVTGGASGLGEAYVRALVKAGAHVVIADRDEQAGSKLQNELSDSTTFVRCDVLSWNEQLAAFKKAIGVTGSIDIVMANAGIATNDQVFHNDISKDEPEEPDLPVLKVNIIGVVLTAKLAMWYFEKQNAGENKRDRCLILKSSMAGYLDLHGAPQYSCSKFAVRYVKTPILSSAMDTFIAKSGAGYAEAADAAAALLRIVSDDSIQGRALAIMPRDWEGASNGYVDVKQDDFEDSPWMHRAQEYALKPAKYAMTSTDSEGTPLKTVPRQD</sequence>
<protein>
    <submittedName>
        <fullName evidence="1">Uncharacterized protein</fullName>
    </submittedName>
</protein>
<dbReference type="Proteomes" id="UP001281147">
    <property type="component" value="Unassembled WGS sequence"/>
</dbReference>
<evidence type="ECO:0000313" key="2">
    <source>
        <dbReference type="Proteomes" id="UP001281147"/>
    </source>
</evidence>
<organism evidence="1 2">
    <name type="scientific">Vermiconidia calcicola</name>
    <dbReference type="NCBI Taxonomy" id="1690605"/>
    <lineage>
        <taxon>Eukaryota</taxon>
        <taxon>Fungi</taxon>
        <taxon>Dikarya</taxon>
        <taxon>Ascomycota</taxon>
        <taxon>Pezizomycotina</taxon>
        <taxon>Dothideomycetes</taxon>
        <taxon>Dothideomycetidae</taxon>
        <taxon>Mycosphaerellales</taxon>
        <taxon>Extremaceae</taxon>
        <taxon>Vermiconidia</taxon>
    </lineage>
</organism>
<comment type="caution">
    <text evidence="1">The sequence shown here is derived from an EMBL/GenBank/DDBJ whole genome shotgun (WGS) entry which is preliminary data.</text>
</comment>
<evidence type="ECO:0000313" key="1">
    <source>
        <dbReference type="EMBL" id="KAK3713041.1"/>
    </source>
</evidence>